<reference evidence="2" key="1">
    <citation type="journal article" date="2019" name="Int. J. Syst. Evol. Microbiol.">
        <title>The Global Catalogue of Microorganisms (GCM) 10K type strain sequencing project: providing services to taxonomists for standard genome sequencing and annotation.</title>
        <authorList>
            <consortium name="The Broad Institute Genomics Platform"/>
            <consortium name="The Broad Institute Genome Sequencing Center for Infectious Disease"/>
            <person name="Wu L."/>
            <person name="Ma J."/>
        </authorList>
    </citation>
    <scope>NUCLEOTIDE SEQUENCE [LARGE SCALE GENOMIC DNA]</scope>
    <source>
        <strain evidence="2">CCTCC AB 2017081</strain>
    </source>
</reference>
<dbReference type="Proteomes" id="UP001595803">
    <property type="component" value="Unassembled WGS sequence"/>
</dbReference>
<proteinExistence type="predicted"/>
<accession>A0ABV7Z9Z8</accession>
<gene>
    <name evidence="1" type="ORF">ACFOSB_13450</name>
</gene>
<name>A0ABV7Z9Z8_9DEIO</name>
<evidence type="ECO:0000313" key="1">
    <source>
        <dbReference type="EMBL" id="MFC3833868.1"/>
    </source>
</evidence>
<dbReference type="RefSeq" id="WP_322475024.1">
    <property type="nucleotide sequence ID" value="NZ_JBHRZG010000015.1"/>
</dbReference>
<organism evidence="1 2">
    <name type="scientific">Deinococcus rufus</name>
    <dbReference type="NCBI Taxonomy" id="2136097"/>
    <lineage>
        <taxon>Bacteria</taxon>
        <taxon>Thermotogati</taxon>
        <taxon>Deinococcota</taxon>
        <taxon>Deinococci</taxon>
        <taxon>Deinococcales</taxon>
        <taxon>Deinococcaceae</taxon>
        <taxon>Deinococcus</taxon>
    </lineage>
</organism>
<keyword evidence="2" id="KW-1185">Reference proteome</keyword>
<comment type="caution">
    <text evidence="1">The sequence shown here is derived from an EMBL/GenBank/DDBJ whole genome shotgun (WGS) entry which is preliminary data.</text>
</comment>
<dbReference type="EMBL" id="JBHRZG010000015">
    <property type="protein sequence ID" value="MFC3833868.1"/>
    <property type="molecule type" value="Genomic_DNA"/>
</dbReference>
<evidence type="ECO:0000313" key="2">
    <source>
        <dbReference type="Proteomes" id="UP001595803"/>
    </source>
</evidence>
<protein>
    <recommendedName>
        <fullName evidence="3">Ribbon-helix-helix protein CopG domain-containing protein</fullName>
    </recommendedName>
</protein>
<sequence length="114" mass="12687">MAKQRITGWVTPETHEWLAQECERRGAPASQIVAAIIDDARRHQTGVAQSEVLQRLTAAEELTLSVALESATIYRLVHQLLVKDFGAENARVINERARESAQKAVRQRLTSGGR</sequence>
<evidence type="ECO:0008006" key="3">
    <source>
        <dbReference type="Google" id="ProtNLM"/>
    </source>
</evidence>